<dbReference type="GO" id="GO:0003700">
    <property type="term" value="F:DNA-binding transcription factor activity"/>
    <property type="evidence" value="ECO:0007669"/>
    <property type="project" value="InterPro"/>
</dbReference>
<organism evidence="5 6">
    <name type="scientific">Candidatus Aphodenecus pullistercoris</name>
    <dbReference type="NCBI Taxonomy" id="2840669"/>
    <lineage>
        <taxon>Bacteria</taxon>
        <taxon>Pseudomonadati</taxon>
        <taxon>Spirochaetota</taxon>
        <taxon>Spirochaetia</taxon>
        <taxon>Spirochaetales</taxon>
        <taxon>Candidatus Aphodenecus</taxon>
    </lineage>
</organism>
<dbReference type="InterPro" id="IPR009057">
    <property type="entry name" value="Homeodomain-like_sf"/>
</dbReference>
<evidence type="ECO:0000313" key="6">
    <source>
        <dbReference type="Proteomes" id="UP000823633"/>
    </source>
</evidence>
<dbReference type="EMBL" id="JADIMU010000060">
    <property type="protein sequence ID" value="MBO8443839.1"/>
    <property type="molecule type" value="Genomic_DNA"/>
</dbReference>
<dbReference type="AlphaFoldDB" id="A0A9D9E9V7"/>
<evidence type="ECO:0000256" key="1">
    <source>
        <dbReference type="ARBA" id="ARBA00023015"/>
    </source>
</evidence>
<dbReference type="SMART" id="SM00342">
    <property type="entry name" value="HTH_ARAC"/>
    <property type="match status" value="1"/>
</dbReference>
<dbReference type="PROSITE" id="PS01124">
    <property type="entry name" value="HTH_ARAC_FAMILY_2"/>
    <property type="match status" value="1"/>
</dbReference>
<reference evidence="5" key="2">
    <citation type="journal article" date="2021" name="PeerJ">
        <title>Extensive microbial diversity within the chicken gut microbiome revealed by metagenomics and culture.</title>
        <authorList>
            <person name="Gilroy R."/>
            <person name="Ravi A."/>
            <person name="Getino M."/>
            <person name="Pursley I."/>
            <person name="Horton D.L."/>
            <person name="Alikhan N.F."/>
            <person name="Baker D."/>
            <person name="Gharbi K."/>
            <person name="Hall N."/>
            <person name="Watson M."/>
            <person name="Adriaenssens E.M."/>
            <person name="Foster-Nyarko E."/>
            <person name="Jarju S."/>
            <person name="Secka A."/>
            <person name="Antonio M."/>
            <person name="Oren A."/>
            <person name="Chaudhuri R.R."/>
            <person name="La Ragione R."/>
            <person name="Hildebrand F."/>
            <person name="Pallen M.J."/>
        </authorList>
    </citation>
    <scope>NUCLEOTIDE SEQUENCE</scope>
    <source>
        <strain evidence="5">11167</strain>
    </source>
</reference>
<keyword evidence="2" id="KW-0238">DNA-binding</keyword>
<gene>
    <name evidence="5" type="ORF">IAC42_08825</name>
</gene>
<dbReference type="SUPFAM" id="SSF46689">
    <property type="entry name" value="Homeodomain-like"/>
    <property type="match status" value="2"/>
</dbReference>
<dbReference type="Pfam" id="PF12833">
    <property type="entry name" value="HTH_18"/>
    <property type="match status" value="1"/>
</dbReference>
<dbReference type="InterPro" id="IPR018060">
    <property type="entry name" value="HTH_AraC"/>
</dbReference>
<name>A0A9D9E9V7_9SPIR</name>
<protein>
    <submittedName>
        <fullName evidence="5">Helix-turn-helix transcriptional regulator</fullName>
    </submittedName>
</protein>
<dbReference type="SUPFAM" id="SSF51215">
    <property type="entry name" value="Regulatory protein AraC"/>
    <property type="match status" value="1"/>
</dbReference>
<accession>A0A9D9E9V7</accession>
<evidence type="ECO:0000256" key="3">
    <source>
        <dbReference type="ARBA" id="ARBA00023163"/>
    </source>
</evidence>
<evidence type="ECO:0000259" key="4">
    <source>
        <dbReference type="PROSITE" id="PS01124"/>
    </source>
</evidence>
<proteinExistence type="predicted"/>
<evidence type="ECO:0000313" key="5">
    <source>
        <dbReference type="EMBL" id="MBO8443839.1"/>
    </source>
</evidence>
<dbReference type="PANTHER" id="PTHR43280:SF28">
    <property type="entry name" value="HTH-TYPE TRANSCRIPTIONAL ACTIVATOR RHAS"/>
    <property type="match status" value="1"/>
</dbReference>
<feature type="domain" description="HTH araC/xylS-type" evidence="4">
    <location>
        <begin position="167"/>
        <end position="266"/>
    </location>
</feature>
<dbReference type="Proteomes" id="UP000823633">
    <property type="component" value="Unassembled WGS sequence"/>
</dbReference>
<keyword evidence="1" id="KW-0805">Transcription regulation</keyword>
<dbReference type="PANTHER" id="PTHR43280">
    <property type="entry name" value="ARAC-FAMILY TRANSCRIPTIONAL REGULATOR"/>
    <property type="match status" value="1"/>
</dbReference>
<dbReference type="Gene3D" id="1.10.10.60">
    <property type="entry name" value="Homeodomain-like"/>
    <property type="match status" value="2"/>
</dbReference>
<keyword evidence="3" id="KW-0804">Transcription</keyword>
<sequence length="269" mass="30980">MDYSWLDMHSNKYAQSLGGRISVGVSRNTESIVRTSGTEAGMVITLVVCGKGRIRWDGQEMAITDSMILFRHPGSDYSLTLTSGVMHRRCFLMLPDEIYRLLCLVHPSMSKVPMAFHVDDVRRFFDDFLLVYDHIRSGHDEDLFALLPVLERYILRLLSGYVLDGKENALRRARGQLEVDYRSSLEEIAAHHDMSYNTFRKYFHEAYGISPQQYRLHSRVEKAKQLLSMGHQCSEVAAMLDYPDLFSFSHQFKQISGTSPSEYRKAHIL</sequence>
<dbReference type="InterPro" id="IPR037923">
    <property type="entry name" value="HTH-like"/>
</dbReference>
<comment type="caution">
    <text evidence="5">The sequence shown here is derived from an EMBL/GenBank/DDBJ whole genome shotgun (WGS) entry which is preliminary data.</text>
</comment>
<evidence type="ECO:0000256" key="2">
    <source>
        <dbReference type="ARBA" id="ARBA00023125"/>
    </source>
</evidence>
<reference evidence="5" key="1">
    <citation type="submission" date="2020-10" db="EMBL/GenBank/DDBJ databases">
        <authorList>
            <person name="Gilroy R."/>
        </authorList>
    </citation>
    <scope>NUCLEOTIDE SEQUENCE</scope>
    <source>
        <strain evidence="5">11167</strain>
    </source>
</reference>
<dbReference type="GO" id="GO:0043565">
    <property type="term" value="F:sequence-specific DNA binding"/>
    <property type="evidence" value="ECO:0007669"/>
    <property type="project" value="InterPro"/>
</dbReference>